<dbReference type="EMBL" id="MGGE01000048">
    <property type="protein sequence ID" value="OGM20229.1"/>
    <property type="molecule type" value="Genomic_DNA"/>
</dbReference>
<protein>
    <submittedName>
        <fullName evidence="1">Uncharacterized protein</fullName>
    </submittedName>
</protein>
<dbReference type="Proteomes" id="UP000178419">
    <property type="component" value="Unassembled WGS sequence"/>
</dbReference>
<evidence type="ECO:0000313" key="1">
    <source>
        <dbReference type="EMBL" id="OGM20229.1"/>
    </source>
</evidence>
<sequence>MGFKEILKGRDWEQKSWSERLARLSKIFDIGTVFLVLVAGGMAPALANAVLSGSVITYAGAEMYDSHKQRKKKK</sequence>
<organism evidence="1 2">
    <name type="scientific">Candidatus Woesebacteria bacterium RIFCSPHIGHO2_01_FULL_38_9</name>
    <dbReference type="NCBI Taxonomy" id="1802492"/>
    <lineage>
        <taxon>Bacteria</taxon>
        <taxon>Candidatus Woeseibacteriota</taxon>
    </lineage>
</organism>
<comment type="caution">
    <text evidence="1">The sequence shown here is derived from an EMBL/GenBank/DDBJ whole genome shotgun (WGS) entry which is preliminary data.</text>
</comment>
<gene>
    <name evidence="1" type="ORF">A2714_02435</name>
</gene>
<reference evidence="1 2" key="1">
    <citation type="journal article" date="2016" name="Nat. Commun.">
        <title>Thousands of microbial genomes shed light on interconnected biogeochemical processes in an aquifer system.</title>
        <authorList>
            <person name="Anantharaman K."/>
            <person name="Brown C.T."/>
            <person name="Hug L.A."/>
            <person name="Sharon I."/>
            <person name="Castelle C.J."/>
            <person name="Probst A.J."/>
            <person name="Thomas B.C."/>
            <person name="Singh A."/>
            <person name="Wilkins M.J."/>
            <person name="Karaoz U."/>
            <person name="Brodie E.L."/>
            <person name="Williams K.H."/>
            <person name="Hubbard S.S."/>
            <person name="Banfield J.F."/>
        </authorList>
    </citation>
    <scope>NUCLEOTIDE SEQUENCE [LARGE SCALE GENOMIC DNA]</scope>
</reference>
<proteinExistence type="predicted"/>
<dbReference type="AlphaFoldDB" id="A0A1F7XZW9"/>
<accession>A0A1F7XZW9</accession>
<evidence type="ECO:0000313" key="2">
    <source>
        <dbReference type="Proteomes" id="UP000178419"/>
    </source>
</evidence>
<name>A0A1F7XZW9_9BACT</name>